<evidence type="ECO:0000313" key="7">
    <source>
        <dbReference type="Proteomes" id="UP001228905"/>
    </source>
</evidence>
<dbReference type="SUPFAM" id="SSF48498">
    <property type="entry name" value="Tetracyclin repressor-like, C-terminal domain"/>
    <property type="match status" value="1"/>
</dbReference>
<evidence type="ECO:0000259" key="5">
    <source>
        <dbReference type="PROSITE" id="PS50977"/>
    </source>
</evidence>
<evidence type="ECO:0000256" key="1">
    <source>
        <dbReference type="ARBA" id="ARBA00023015"/>
    </source>
</evidence>
<keyword evidence="7" id="KW-1185">Reference proteome</keyword>
<reference evidence="6 7" key="1">
    <citation type="submission" date="2023-07" db="EMBL/GenBank/DDBJ databases">
        <title>Genomic Encyclopedia of Type Strains, Phase IV (KMG-IV): sequencing the most valuable type-strain genomes for metagenomic binning, comparative biology and taxonomic classification.</title>
        <authorList>
            <person name="Goeker M."/>
        </authorList>
    </citation>
    <scope>NUCLEOTIDE SEQUENCE [LARGE SCALE GENOMIC DNA]</scope>
    <source>
        <strain evidence="6 7">DSM 18695</strain>
    </source>
</reference>
<feature type="DNA-binding region" description="H-T-H motif" evidence="4">
    <location>
        <begin position="22"/>
        <end position="41"/>
    </location>
</feature>
<dbReference type="Pfam" id="PF13305">
    <property type="entry name" value="TetR_C_33"/>
    <property type="match status" value="1"/>
</dbReference>
<comment type="caution">
    <text evidence="6">The sequence shown here is derived from an EMBL/GenBank/DDBJ whole genome shotgun (WGS) entry which is preliminary data.</text>
</comment>
<dbReference type="EMBL" id="JAUSVS010000007">
    <property type="protein sequence ID" value="MDQ0465663.1"/>
    <property type="molecule type" value="Genomic_DNA"/>
</dbReference>
<dbReference type="InterPro" id="IPR025996">
    <property type="entry name" value="MT1864/Rv1816-like_C"/>
</dbReference>
<dbReference type="PROSITE" id="PS50977">
    <property type="entry name" value="HTH_TETR_2"/>
    <property type="match status" value="1"/>
</dbReference>
<dbReference type="PANTHER" id="PTHR30055">
    <property type="entry name" value="HTH-TYPE TRANSCRIPTIONAL REGULATOR RUTR"/>
    <property type="match status" value="1"/>
</dbReference>
<evidence type="ECO:0000256" key="4">
    <source>
        <dbReference type="PROSITE-ProRule" id="PRU00335"/>
    </source>
</evidence>
<evidence type="ECO:0000256" key="3">
    <source>
        <dbReference type="ARBA" id="ARBA00023163"/>
    </source>
</evidence>
<evidence type="ECO:0000256" key="2">
    <source>
        <dbReference type="ARBA" id="ARBA00023125"/>
    </source>
</evidence>
<gene>
    <name evidence="6" type="ORF">QO010_003452</name>
</gene>
<feature type="domain" description="HTH tetR-type" evidence="5">
    <location>
        <begin position="1"/>
        <end position="59"/>
    </location>
</feature>
<accession>A0ABU0IUH2</accession>
<dbReference type="SUPFAM" id="SSF46689">
    <property type="entry name" value="Homeodomain-like"/>
    <property type="match status" value="1"/>
</dbReference>
<keyword evidence="2 4" id="KW-0238">DNA-binding</keyword>
<dbReference type="InterPro" id="IPR050109">
    <property type="entry name" value="HTH-type_TetR-like_transc_reg"/>
</dbReference>
<dbReference type="Proteomes" id="UP001228905">
    <property type="component" value="Unassembled WGS sequence"/>
</dbReference>
<sequence>MRAALLDAATQLIEAQTDDKVSLRACARLAGVSHAAPAHYFPTRAALISAVLAHAFDKLTEAMIAARDAAGDDPFDRLKGTGRAYVAFGLAHPALYTMMFRPTYLQVPDGEMAEAGGRCGAVLGEAVAATPRPGGLTVAAGMAMAWTTVHGFVGLVSNGLVLLDEDPMTTAERILEQQRTAFSG</sequence>
<keyword evidence="3" id="KW-0804">Transcription</keyword>
<name>A0ABU0IUH2_9CAUL</name>
<dbReference type="InterPro" id="IPR009057">
    <property type="entry name" value="Homeodomain-like_sf"/>
</dbReference>
<evidence type="ECO:0000313" key="6">
    <source>
        <dbReference type="EMBL" id="MDQ0465663.1"/>
    </source>
</evidence>
<protein>
    <submittedName>
        <fullName evidence="6">AcrR family transcriptional regulator</fullName>
    </submittedName>
</protein>
<dbReference type="RefSeq" id="WP_307351171.1">
    <property type="nucleotide sequence ID" value="NZ_JAUSVS010000007.1"/>
</dbReference>
<dbReference type="InterPro" id="IPR001647">
    <property type="entry name" value="HTH_TetR"/>
</dbReference>
<organism evidence="6 7">
    <name type="scientific">Caulobacter ginsengisoli</name>
    <dbReference type="NCBI Taxonomy" id="400775"/>
    <lineage>
        <taxon>Bacteria</taxon>
        <taxon>Pseudomonadati</taxon>
        <taxon>Pseudomonadota</taxon>
        <taxon>Alphaproteobacteria</taxon>
        <taxon>Caulobacterales</taxon>
        <taxon>Caulobacteraceae</taxon>
        <taxon>Caulobacter</taxon>
    </lineage>
</organism>
<dbReference type="Gene3D" id="1.10.357.10">
    <property type="entry name" value="Tetracycline Repressor, domain 2"/>
    <property type="match status" value="1"/>
</dbReference>
<dbReference type="PANTHER" id="PTHR30055:SF220">
    <property type="entry name" value="TETR-FAMILY REGULATORY PROTEIN"/>
    <property type="match status" value="1"/>
</dbReference>
<dbReference type="InterPro" id="IPR036271">
    <property type="entry name" value="Tet_transcr_reg_TetR-rel_C_sf"/>
</dbReference>
<dbReference type="Pfam" id="PF00440">
    <property type="entry name" value="TetR_N"/>
    <property type="match status" value="1"/>
</dbReference>
<keyword evidence="1" id="KW-0805">Transcription regulation</keyword>
<proteinExistence type="predicted"/>